<reference evidence="2" key="1">
    <citation type="submission" date="2022-08" db="UniProtKB">
        <authorList>
            <consortium name="EnsemblMetazoa"/>
        </authorList>
    </citation>
    <scope>IDENTIFICATION</scope>
    <source>
        <strain evidence="2">EBRO</strain>
    </source>
</reference>
<organism evidence="2">
    <name type="scientific">Anopheles atroparvus</name>
    <name type="common">European mosquito</name>
    <dbReference type="NCBI Taxonomy" id="41427"/>
    <lineage>
        <taxon>Eukaryota</taxon>
        <taxon>Metazoa</taxon>
        <taxon>Ecdysozoa</taxon>
        <taxon>Arthropoda</taxon>
        <taxon>Hexapoda</taxon>
        <taxon>Insecta</taxon>
        <taxon>Pterygota</taxon>
        <taxon>Neoptera</taxon>
        <taxon>Endopterygota</taxon>
        <taxon>Diptera</taxon>
        <taxon>Nematocera</taxon>
        <taxon>Culicoidea</taxon>
        <taxon>Culicidae</taxon>
        <taxon>Anophelinae</taxon>
        <taxon>Anopheles</taxon>
    </lineage>
</organism>
<feature type="compositionally biased region" description="Gly residues" evidence="1">
    <location>
        <begin position="66"/>
        <end position="96"/>
    </location>
</feature>
<feature type="region of interest" description="Disordered" evidence="1">
    <location>
        <begin position="1"/>
        <end position="120"/>
    </location>
</feature>
<name>A0A182JI27_ANOAO</name>
<sequence>MNDRSYFERSVSVSASDDIGRRLGGSERRKGDPGGPGKIAESRRKSASFDVNRSRGSDVLASACISGGGGGASGGGSAGGGGGGGAAGGSGGGGAGPTSESIRRRSSSNSSVNRRSQSKRWLHERNEGVLVRGQNVEVIFAGTVRDGIAPLISPRHMQRVVRHRDVSRAVHGHQTGGSTERCTHGVQQLVGHRLHVPAGELRRPQHIERQANLHDDIAIAGERHTAQCVICVPEPMIGVSPTRPKRFPVTPPVEVAAAMFPYASMATAPTVPPSPLLKLWSDAFHASSESLAYCLAGRVQKPEAPVQRERPQAVADEEIVAGVEHDVPRQTDRMQQVPETAQATGSPRRAVHYASVHVDVTVDVQHRTVASVEVPIGFHAAHGLLHRFQGGPVGHQHLIADASCQCDSAQLPGSAIFRDDPSTTVHDQHRLHSTDPALSNMPIRYILHQHSSHWKTYLQVKQ</sequence>
<dbReference type="EnsemblMetazoa" id="AATE018496-RA">
    <property type="protein sequence ID" value="AATE018496-PA.1"/>
    <property type="gene ID" value="AATE018496"/>
</dbReference>
<dbReference type="AlphaFoldDB" id="A0A182JI27"/>
<accession>A0A182JI27</accession>
<evidence type="ECO:0000256" key="1">
    <source>
        <dbReference type="SAM" id="MobiDB-lite"/>
    </source>
</evidence>
<evidence type="ECO:0000313" key="2">
    <source>
        <dbReference type="EnsemblMetazoa" id="AATE018496-PA.1"/>
    </source>
</evidence>
<protein>
    <submittedName>
        <fullName evidence="2">Uncharacterized protein</fullName>
    </submittedName>
</protein>
<dbReference type="VEuPathDB" id="VectorBase:AATE018496"/>
<proteinExistence type="predicted"/>
<feature type="compositionally biased region" description="Basic and acidic residues" evidence="1">
    <location>
        <begin position="18"/>
        <end position="32"/>
    </location>
</feature>